<dbReference type="Proteomes" id="UP001150942">
    <property type="component" value="Unassembled WGS sequence"/>
</dbReference>
<keyword evidence="2" id="KW-1185">Reference proteome</keyword>
<dbReference type="AlphaFoldDB" id="A0A9W9MY54"/>
<proteinExistence type="predicted"/>
<name>A0A9W9MY54_9EURO</name>
<evidence type="ECO:0000313" key="2">
    <source>
        <dbReference type="Proteomes" id="UP001150942"/>
    </source>
</evidence>
<gene>
    <name evidence="1" type="ORF">N7449_003839</name>
</gene>
<dbReference type="EMBL" id="JAPQKQ010000002">
    <property type="protein sequence ID" value="KAJ5209460.1"/>
    <property type="molecule type" value="Genomic_DNA"/>
</dbReference>
<organism evidence="1 2">
    <name type="scientific">Penicillium cf. viridicatum</name>
    <dbReference type="NCBI Taxonomy" id="2972119"/>
    <lineage>
        <taxon>Eukaryota</taxon>
        <taxon>Fungi</taxon>
        <taxon>Dikarya</taxon>
        <taxon>Ascomycota</taxon>
        <taxon>Pezizomycotina</taxon>
        <taxon>Eurotiomycetes</taxon>
        <taxon>Eurotiomycetidae</taxon>
        <taxon>Eurotiales</taxon>
        <taxon>Aspergillaceae</taxon>
        <taxon>Penicillium</taxon>
    </lineage>
</organism>
<comment type="caution">
    <text evidence="1">The sequence shown here is derived from an EMBL/GenBank/DDBJ whole genome shotgun (WGS) entry which is preliminary data.</text>
</comment>
<reference evidence="1" key="2">
    <citation type="journal article" date="2023" name="IMA Fungus">
        <title>Comparative genomic study of the Penicillium genus elucidates a diverse pangenome and 15 lateral gene transfer events.</title>
        <authorList>
            <person name="Petersen C."/>
            <person name="Sorensen T."/>
            <person name="Nielsen M.R."/>
            <person name="Sondergaard T.E."/>
            <person name="Sorensen J.L."/>
            <person name="Fitzpatrick D.A."/>
            <person name="Frisvad J.C."/>
            <person name="Nielsen K.L."/>
        </authorList>
    </citation>
    <scope>NUCLEOTIDE SEQUENCE</scope>
    <source>
        <strain evidence="1">IBT 20477</strain>
    </source>
</reference>
<reference evidence="1" key="1">
    <citation type="submission" date="2022-11" db="EMBL/GenBank/DDBJ databases">
        <authorList>
            <person name="Petersen C."/>
        </authorList>
    </citation>
    <scope>NUCLEOTIDE SEQUENCE</scope>
    <source>
        <strain evidence="1">IBT 20477</strain>
    </source>
</reference>
<protein>
    <submittedName>
        <fullName evidence="1">Uncharacterized protein</fullName>
    </submittedName>
</protein>
<dbReference type="OrthoDB" id="4821062at2759"/>
<sequence length="138" mass="15912">MQESMRDLLVSGRTISALEEESMKAEPLLPALDAALGDPKSPIPTHLVFGMDMLLSTYKSLLWPKQQTNKVNCRIASLKFANNIIKSITNCMRCLEKLCWCQTPDHCTCPSKQYICEFRSKLELYVQKKRFDLYYQAR</sequence>
<evidence type="ECO:0000313" key="1">
    <source>
        <dbReference type="EMBL" id="KAJ5209460.1"/>
    </source>
</evidence>
<accession>A0A9W9MY54</accession>